<gene>
    <name evidence="1" type="ORF">CCMP2556_LOCUS12216</name>
</gene>
<dbReference type="EMBL" id="CAXAMN010005891">
    <property type="protein sequence ID" value="CAK9015778.1"/>
    <property type="molecule type" value="Genomic_DNA"/>
</dbReference>
<accession>A0ABP0JMV7</accession>
<proteinExistence type="predicted"/>
<dbReference type="SUPFAM" id="SSF53474">
    <property type="entry name" value="alpha/beta-Hydrolases"/>
    <property type="match status" value="1"/>
</dbReference>
<organism evidence="1 2">
    <name type="scientific">Durusdinium trenchii</name>
    <dbReference type="NCBI Taxonomy" id="1381693"/>
    <lineage>
        <taxon>Eukaryota</taxon>
        <taxon>Sar</taxon>
        <taxon>Alveolata</taxon>
        <taxon>Dinophyceae</taxon>
        <taxon>Suessiales</taxon>
        <taxon>Symbiodiniaceae</taxon>
        <taxon>Durusdinium</taxon>
    </lineage>
</organism>
<dbReference type="PANTHER" id="PTHR12277">
    <property type="entry name" value="ALPHA/BETA HYDROLASE DOMAIN-CONTAINING PROTEIN"/>
    <property type="match status" value="1"/>
</dbReference>
<comment type="caution">
    <text evidence="1">The sequence shown here is derived from an EMBL/GenBank/DDBJ whole genome shotgun (WGS) entry which is preliminary data.</text>
</comment>
<protein>
    <recommendedName>
        <fullName evidence="3">Serine aminopeptidase S33 domain-containing protein</fullName>
    </recommendedName>
</protein>
<evidence type="ECO:0000313" key="2">
    <source>
        <dbReference type="Proteomes" id="UP001642484"/>
    </source>
</evidence>
<dbReference type="Gene3D" id="3.40.50.1820">
    <property type="entry name" value="alpha/beta hydrolase"/>
    <property type="match status" value="1"/>
</dbReference>
<reference evidence="1 2" key="1">
    <citation type="submission" date="2024-02" db="EMBL/GenBank/DDBJ databases">
        <authorList>
            <person name="Chen Y."/>
            <person name="Shah S."/>
            <person name="Dougan E. K."/>
            <person name="Thang M."/>
            <person name="Chan C."/>
        </authorList>
    </citation>
    <scope>NUCLEOTIDE SEQUENCE [LARGE SCALE GENOMIC DNA]</scope>
</reference>
<sequence length="338" mass="37805">MIVLLTKPSSCRCHWLRGIGVYAMASRSLWDSELVAGVAFRPQRCQASKRGPWIDSTYMADVKLAYRLYKDTRQDSSGKALLIYFHANAELCTDLETDVHQFFDCGFGAVLCPEFRGYAWSEGTPSLRSLYPDSEALINALPEILETNDLQLDMPIIVLGRSLGSACAIHLATAPNVCGLIIESGVMELLKLPMVMQFAMMMPQLLQALRQEPSPLKPLEELRQVRIPTVVIHGELDEMSPIDQAFAAHGACASPEKKLVKYRAGHNDLRLRARKEYFRELRLLCDRVVSGVPQVVPEQPQGWLEMLGEVFSASSLRCLPGMRRCFASSEDMNAETPR</sequence>
<dbReference type="Proteomes" id="UP001642484">
    <property type="component" value="Unassembled WGS sequence"/>
</dbReference>
<dbReference type="PANTHER" id="PTHR12277:SF81">
    <property type="entry name" value="PROTEIN ABHD13"/>
    <property type="match status" value="1"/>
</dbReference>
<dbReference type="InterPro" id="IPR029058">
    <property type="entry name" value="AB_hydrolase_fold"/>
</dbReference>
<name>A0ABP0JMV7_9DINO</name>
<evidence type="ECO:0000313" key="1">
    <source>
        <dbReference type="EMBL" id="CAK9015778.1"/>
    </source>
</evidence>
<evidence type="ECO:0008006" key="3">
    <source>
        <dbReference type="Google" id="ProtNLM"/>
    </source>
</evidence>
<keyword evidence="2" id="KW-1185">Reference proteome</keyword>